<dbReference type="InterPro" id="IPR029063">
    <property type="entry name" value="SAM-dependent_MTases_sf"/>
</dbReference>
<dbReference type="STRING" id="1841861.GCA_900157365_03640"/>
<dbReference type="AlphaFoldDB" id="A0A2U3PH52"/>
<dbReference type="Proteomes" id="UP000240424">
    <property type="component" value="Unassembled WGS sequence"/>
</dbReference>
<evidence type="ECO:0000313" key="1">
    <source>
        <dbReference type="EMBL" id="SPM43098.1"/>
    </source>
</evidence>
<accession>A0A2U3PH52</accession>
<dbReference type="Pfam" id="PF13578">
    <property type="entry name" value="Methyltransf_24"/>
    <property type="match status" value="1"/>
</dbReference>
<dbReference type="SUPFAM" id="SSF53335">
    <property type="entry name" value="S-adenosyl-L-methionine-dependent methyltransferases"/>
    <property type="match status" value="1"/>
</dbReference>
<protein>
    <recommendedName>
        <fullName evidence="3">Methyltransferase</fullName>
    </recommendedName>
</protein>
<dbReference type="EMBL" id="FUEZ01000004">
    <property type="protein sequence ID" value="SPM43098.1"/>
    <property type="molecule type" value="Genomic_DNA"/>
</dbReference>
<name>A0A2U3PH52_9MYCO</name>
<organism evidence="1 2">
    <name type="scientific">Mycobacterium numidiamassiliense</name>
    <dbReference type="NCBI Taxonomy" id="1841861"/>
    <lineage>
        <taxon>Bacteria</taxon>
        <taxon>Bacillati</taxon>
        <taxon>Actinomycetota</taxon>
        <taxon>Actinomycetes</taxon>
        <taxon>Mycobacteriales</taxon>
        <taxon>Mycobacteriaceae</taxon>
        <taxon>Mycobacterium</taxon>
    </lineage>
</organism>
<dbReference type="OrthoDB" id="4455946at2"/>
<dbReference type="RefSeq" id="WP_077081421.1">
    <property type="nucleotide sequence ID" value="NZ_FUEZ01000004.1"/>
</dbReference>
<dbReference type="Gene3D" id="3.40.50.150">
    <property type="entry name" value="Vaccinia Virus protein VP39"/>
    <property type="match status" value="1"/>
</dbReference>
<evidence type="ECO:0000313" key="2">
    <source>
        <dbReference type="Proteomes" id="UP000240424"/>
    </source>
</evidence>
<sequence length="244" mass="27025">MAFGGLGVKVRALLRPSELHENPAREPSSVSLDDMKKIEHDIIRFLLPRGRLLTEGSSSREEMLCLATAVQRTNARLVGEIGFNVGFSSHAFLTAGPETHVVSFDLGEHGGTKVGKRLVDKRYPARHTLIYGDSLKTVPEFKRNNPDLRFDLVFIDGGHEYEVAKADIVNMKALCSEKTVVVIDDLTPWHSWGEGPTQAWTEAIQEGIIVQDALYIDGKPADAIKPPGKRCWALGRYIFSDSLD</sequence>
<keyword evidence="2" id="KW-1185">Reference proteome</keyword>
<evidence type="ECO:0008006" key="3">
    <source>
        <dbReference type="Google" id="ProtNLM"/>
    </source>
</evidence>
<proteinExistence type="predicted"/>
<reference evidence="1 2" key="1">
    <citation type="submission" date="2017-01" db="EMBL/GenBank/DDBJ databases">
        <authorList>
            <consortium name="Urmite Genomes"/>
        </authorList>
    </citation>
    <scope>NUCLEOTIDE SEQUENCE [LARGE SCALE GENOMIC DNA]</scope>
    <source>
        <strain evidence="1 2">AB215</strain>
    </source>
</reference>
<gene>
    <name evidence="1" type="ORF">MNAB215_5320</name>
</gene>